<dbReference type="PANTHER" id="PTHR21310:SF58">
    <property type="entry name" value="AMINOGLYCOSIDE PHOSPHOTRANSFERASE DOMAIN-CONTAINING PROTEIN"/>
    <property type="match status" value="1"/>
</dbReference>
<name>A0AAJ0GU19_9PEZI</name>
<evidence type="ECO:0000313" key="3">
    <source>
        <dbReference type="Proteomes" id="UP001273166"/>
    </source>
</evidence>
<protein>
    <recommendedName>
        <fullName evidence="1">Aminoglycoside phosphotransferase domain-containing protein</fullName>
    </recommendedName>
</protein>
<reference evidence="2" key="2">
    <citation type="submission" date="2023-06" db="EMBL/GenBank/DDBJ databases">
        <authorList>
            <consortium name="Lawrence Berkeley National Laboratory"/>
            <person name="Mondo S.J."/>
            <person name="Hensen N."/>
            <person name="Bonometti L."/>
            <person name="Westerberg I."/>
            <person name="Brannstrom I.O."/>
            <person name="Guillou S."/>
            <person name="Cros-Aarteil S."/>
            <person name="Calhoun S."/>
            <person name="Haridas S."/>
            <person name="Kuo A."/>
            <person name="Pangilinan J."/>
            <person name="Riley R."/>
            <person name="Labutti K."/>
            <person name="Andreopoulos B."/>
            <person name="Lipzen A."/>
            <person name="Chen C."/>
            <person name="Yanf M."/>
            <person name="Daum C."/>
            <person name="Ng V."/>
            <person name="Clum A."/>
            <person name="Steindorff A."/>
            <person name="Ohm R."/>
            <person name="Martin F."/>
            <person name="Silar P."/>
            <person name="Natvig D."/>
            <person name="Lalanne C."/>
            <person name="Gautier V."/>
            <person name="Ament-Velasquez S.L."/>
            <person name="Kruys A."/>
            <person name="Hutchinson M.I."/>
            <person name="Powell A.J."/>
            <person name="Barry K."/>
            <person name="Miller A.N."/>
            <person name="Grigoriev I.V."/>
            <person name="Debuchy R."/>
            <person name="Gladieux P."/>
            <person name="Thoren M.H."/>
            <person name="Johannesson H."/>
        </authorList>
    </citation>
    <scope>NUCLEOTIDE SEQUENCE</scope>
    <source>
        <strain evidence="2">CBS 333.67</strain>
    </source>
</reference>
<feature type="domain" description="Aminoglycoside phosphotransferase" evidence="1">
    <location>
        <begin position="82"/>
        <end position="312"/>
    </location>
</feature>
<organism evidence="2 3">
    <name type="scientific">Chaetomium strumarium</name>
    <dbReference type="NCBI Taxonomy" id="1170767"/>
    <lineage>
        <taxon>Eukaryota</taxon>
        <taxon>Fungi</taxon>
        <taxon>Dikarya</taxon>
        <taxon>Ascomycota</taxon>
        <taxon>Pezizomycotina</taxon>
        <taxon>Sordariomycetes</taxon>
        <taxon>Sordariomycetidae</taxon>
        <taxon>Sordariales</taxon>
        <taxon>Chaetomiaceae</taxon>
        <taxon>Chaetomium</taxon>
    </lineage>
</organism>
<dbReference type="InterPro" id="IPR011009">
    <property type="entry name" value="Kinase-like_dom_sf"/>
</dbReference>
<comment type="caution">
    <text evidence="2">The sequence shown here is derived from an EMBL/GenBank/DDBJ whole genome shotgun (WGS) entry which is preliminary data.</text>
</comment>
<dbReference type="PANTHER" id="PTHR21310">
    <property type="entry name" value="AMINOGLYCOSIDE PHOSPHOTRANSFERASE-RELATED-RELATED"/>
    <property type="match status" value="1"/>
</dbReference>
<dbReference type="Gene3D" id="3.90.1200.10">
    <property type="match status" value="1"/>
</dbReference>
<keyword evidence="3" id="KW-1185">Reference proteome</keyword>
<gene>
    <name evidence="2" type="ORF">B0T15DRAFT_533909</name>
</gene>
<evidence type="ECO:0000313" key="2">
    <source>
        <dbReference type="EMBL" id="KAK3305950.1"/>
    </source>
</evidence>
<dbReference type="Pfam" id="PF01636">
    <property type="entry name" value="APH"/>
    <property type="match status" value="1"/>
</dbReference>
<dbReference type="InterPro" id="IPR051678">
    <property type="entry name" value="AGP_Transferase"/>
</dbReference>
<dbReference type="RefSeq" id="XP_062721730.1">
    <property type="nucleotide sequence ID" value="XM_062869394.1"/>
</dbReference>
<reference evidence="2" key="1">
    <citation type="journal article" date="2023" name="Mol. Phylogenet. Evol.">
        <title>Genome-scale phylogeny and comparative genomics of the fungal order Sordariales.</title>
        <authorList>
            <person name="Hensen N."/>
            <person name="Bonometti L."/>
            <person name="Westerberg I."/>
            <person name="Brannstrom I.O."/>
            <person name="Guillou S."/>
            <person name="Cros-Aarteil S."/>
            <person name="Calhoun S."/>
            <person name="Haridas S."/>
            <person name="Kuo A."/>
            <person name="Mondo S."/>
            <person name="Pangilinan J."/>
            <person name="Riley R."/>
            <person name="LaButti K."/>
            <person name="Andreopoulos B."/>
            <person name="Lipzen A."/>
            <person name="Chen C."/>
            <person name="Yan M."/>
            <person name="Daum C."/>
            <person name="Ng V."/>
            <person name="Clum A."/>
            <person name="Steindorff A."/>
            <person name="Ohm R.A."/>
            <person name="Martin F."/>
            <person name="Silar P."/>
            <person name="Natvig D.O."/>
            <person name="Lalanne C."/>
            <person name="Gautier V."/>
            <person name="Ament-Velasquez S.L."/>
            <person name="Kruys A."/>
            <person name="Hutchinson M.I."/>
            <person name="Powell A.J."/>
            <person name="Barry K."/>
            <person name="Miller A.N."/>
            <person name="Grigoriev I.V."/>
            <person name="Debuchy R."/>
            <person name="Gladieux P."/>
            <person name="Hiltunen Thoren M."/>
            <person name="Johannesson H."/>
        </authorList>
    </citation>
    <scope>NUCLEOTIDE SEQUENCE</scope>
    <source>
        <strain evidence="2">CBS 333.67</strain>
    </source>
</reference>
<dbReference type="Proteomes" id="UP001273166">
    <property type="component" value="Unassembled WGS sequence"/>
</dbReference>
<evidence type="ECO:0000259" key="1">
    <source>
        <dbReference type="Pfam" id="PF01636"/>
    </source>
</evidence>
<dbReference type="AlphaFoldDB" id="A0AAJ0GU19"/>
<sequence length="342" mass="38199">MALPLDNTSGTDEVHSALSLNFPSSLNLATSVLLSTWLLLPSRLRVAVYDLLRRVGALLYPQPDHATVHRLPFGLYLKKRQTNPSSSHNELAALQLLRRYTTIPVPTPLDLVHKPAANPAAADPFSVAEAETETEAYGETYLLTTRVPGIPLYRCQHVLSDADLADLAAQLAAHLAQLRAVPQQQQQPNNNTHTHQKTKFKIEICDARGHAIRDPRIRGGEPVGPFPDEAAFSRELMFSDDAARRGHRVVFTHADLNPRNILVEKRGGQGQGSLGRWVVAGIVDWENAGFYPEYWDCTKAFFEGFRWSARYNGMVKMVFAALGDYERELEVERRSWQLGDAI</sequence>
<proteinExistence type="predicted"/>
<dbReference type="SUPFAM" id="SSF56112">
    <property type="entry name" value="Protein kinase-like (PK-like)"/>
    <property type="match status" value="1"/>
</dbReference>
<dbReference type="InterPro" id="IPR002575">
    <property type="entry name" value="Aminoglycoside_PTrfase"/>
</dbReference>
<dbReference type="EMBL" id="JAUDZG010000004">
    <property type="protein sequence ID" value="KAK3305950.1"/>
    <property type="molecule type" value="Genomic_DNA"/>
</dbReference>
<dbReference type="GeneID" id="87888223"/>
<accession>A0AAJ0GU19</accession>